<gene>
    <name evidence="1" type="ORF">GX426_09345</name>
</gene>
<reference evidence="1 2" key="1">
    <citation type="journal article" date="2020" name="Biotechnol. Biofuels">
        <title>New insights from the biogas microbiome by comprehensive genome-resolved metagenomics of nearly 1600 species originating from multiple anaerobic digesters.</title>
        <authorList>
            <person name="Campanaro S."/>
            <person name="Treu L."/>
            <person name="Rodriguez-R L.M."/>
            <person name="Kovalovszki A."/>
            <person name="Ziels R.M."/>
            <person name="Maus I."/>
            <person name="Zhu X."/>
            <person name="Kougias P.G."/>
            <person name="Basile A."/>
            <person name="Luo G."/>
            <person name="Schluter A."/>
            <person name="Konstantinidis K.T."/>
            <person name="Angelidaki I."/>
        </authorList>
    </citation>
    <scope>NUCLEOTIDE SEQUENCE [LARGE SCALE GENOMIC DNA]</scope>
    <source>
        <strain evidence="1">AS27yjCOA_157</strain>
    </source>
</reference>
<feature type="non-terminal residue" evidence="1">
    <location>
        <position position="1"/>
    </location>
</feature>
<protein>
    <submittedName>
        <fullName evidence="1">Uncharacterized protein</fullName>
    </submittedName>
</protein>
<dbReference type="AlphaFoldDB" id="A0A7K4AJZ5"/>
<proteinExistence type="predicted"/>
<organism evidence="1 2">
    <name type="scientific">Methanothrix soehngenii</name>
    <name type="common">Methanosaeta concilii</name>
    <dbReference type="NCBI Taxonomy" id="2223"/>
    <lineage>
        <taxon>Archaea</taxon>
        <taxon>Methanobacteriati</taxon>
        <taxon>Methanobacteriota</taxon>
        <taxon>Stenosarchaea group</taxon>
        <taxon>Methanomicrobia</taxon>
        <taxon>Methanotrichales</taxon>
        <taxon>Methanotrichaceae</taxon>
        <taxon>Methanothrix</taxon>
    </lineage>
</organism>
<name>A0A7K4AJZ5_METSH</name>
<comment type="caution">
    <text evidence="1">The sequence shown here is derived from an EMBL/GenBank/DDBJ whole genome shotgun (WGS) entry which is preliminary data.</text>
</comment>
<accession>A0A7K4AJZ5</accession>
<dbReference type="EMBL" id="JAAYUN010000164">
    <property type="protein sequence ID" value="NLJ23293.1"/>
    <property type="molecule type" value="Genomic_DNA"/>
</dbReference>
<evidence type="ECO:0000313" key="2">
    <source>
        <dbReference type="Proteomes" id="UP000544742"/>
    </source>
</evidence>
<evidence type="ECO:0000313" key="1">
    <source>
        <dbReference type="EMBL" id="NLJ23293.1"/>
    </source>
</evidence>
<dbReference type="Proteomes" id="UP000544742">
    <property type="component" value="Unassembled WGS sequence"/>
</dbReference>
<sequence length="129" mass="14271">PAIDCRNAQETISHETGITPPLSYKKEGKRPMPVERMIQVVSVLFGRSISTSSKPDACAGELARYGSFDIIVDSAMQIQSFKRFTGVPGSLRYAIAYLSKAIESLDERFIRLDNYLQGSLSKHQLGDTT</sequence>